<evidence type="ECO:0000313" key="10">
    <source>
        <dbReference type="EMBL" id="MBB4698748.1"/>
    </source>
</evidence>
<evidence type="ECO:0000256" key="8">
    <source>
        <dbReference type="SAM" id="MobiDB-lite"/>
    </source>
</evidence>
<keyword evidence="5 7" id="KW-1133">Transmembrane helix</keyword>
<gene>
    <name evidence="10" type="ORF">BJ982_000292</name>
</gene>
<dbReference type="SUPFAM" id="SSF161098">
    <property type="entry name" value="MetI-like"/>
    <property type="match status" value="2"/>
</dbReference>
<evidence type="ECO:0000313" key="11">
    <source>
        <dbReference type="Proteomes" id="UP000542210"/>
    </source>
</evidence>
<feature type="transmembrane region" description="Helical" evidence="7">
    <location>
        <begin position="92"/>
        <end position="113"/>
    </location>
</feature>
<feature type="transmembrane region" description="Helical" evidence="7">
    <location>
        <begin position="33"/>
        <end position="53"/>
    </location>
</feature>
<feature type="transmembrane region" description="Helical" evidence="7">
    <location>
        <begin position="541"/>
        <end position="562"/>
    </location>
</feature>
<reference evidence="10 11" key="1">
    <citation type="submission" date="2020-08" db="EMBL/GenBank/DDBJ databases">
        <title>Sequencing the genomes of 1000 actinobacteria strains.</title>
        <authorList>
            <person name="Klenk H.-P."/>
        </authorList>
    </citation>
    <scope>NUCLEOTIDE SEQUENCE [LARGE SCALE GENOMIC DNA]</scope>
    <source>
        <strain evidence="10 11">DSM 45784</strain>
    </source>
</reference>
<dbReference type="EMBL" id="JACHND010000001">
    <property type="protein sequence ID" value="MBB4698748.1"/>
    <property type="molecule type" value="Genomic_DNA"/>
</dbReference>
<dbReference type="Proteomes" id="UP000542210">
    <property type="component" value="Unassembled WGS sequence"/>
</dbReference>
<feature type="region of interest" description="Disordered" evidence="8">
    <location>
        <begin position="1"/>
        <end position="20"/>
    </location>
</feature>
<feature type="transmembrane region" description="Helical" evidence="7">
    <location>
        <begin position="599"/>
        <end position="618"/>
    </location>
</feature>
<dbReference type="AlphaFoldDB" id="A0A7W7D4B7"/>
<evidence type="ECO:0000256" key="2">
    <source>
        <dbReference type="ARBA" id="ARBA00022448"/>
    </source>
</evidence>
<dbReference type="InterPro" id="IPR035906">
    <property type="entry name" value="MetI-like_sf"/>
</dbReference>
<evidence type="ECO:0000259" key="9">
    <source>
        <dbReference type="PROSITE" id="PS50928"/>
    </source>
</evidence>
<evidence type="ECO:0000256" key="7">
    <source>
        <dbReference type="RuleBase" id="RU363032"/>
    </source>
</evidence>
<feature type="transmembrane region" description="Helical" evidence="7">
    <location>
        <begin position="368"/>
        <end position="389"/>
    </location>
</feature>
<comment type="subcellular location">
    <subcellularLocation>
        <location evidence="1 7">Cell membrane</location>
        <topology evidence="1 7">Multi-pass membrane protein</topology>
    </subcellularLocation>
</comment>
<dbReference type="GO" id="GO:0005886">
    <property type="term" value="C:plasma membrane"/>
    <property type="evidence" value="ECO:0007669"/>
    <property type="project" value="UniProtKB-SubCell"/>
</dbReference>
<evidence type="ECO:0000256" key="6">
    <source>
        <dbReference type="ARBA" id="ARBA00023136"/>
    </source>
</evidence>
<feature type="transmembrane region" description="Helical" evidence="7">
    <location>
        <begin position="125"/>
        <end position="145"/>
    </location>
</feature>
<feature type="domain" description="ABC transmembrane type-1" evidence="9">
    <location>
        <begin position="425"/>
        <end position="618"/>
    </location>
</feature>
<dbReference type="Gene3D" id="1.10.3720.10">
    <property type="entry name" value="MetI-like"/>
    <property type="match status" value="2"/>
</dbReference>
<dbReference type="Pfam" id="PF00528">
    <property type="entry name" value="BPD_transp_1"/>
    <property type="match status" value="2"/>
</dbReference>
<dbReference type="InterPro" id="IPR000515">
    <property type="entry name" value="MetI-like"/>
</dbReference>
<name>A0A7W7D4B7_9ACTN</name>
<keyword evidence="11" id="KW-1185">Reference proteome</keyword>
<dbReference type="RefSeq" id="WP_184875808.1">
    <property type="nucleotide sequence ID" value="NZ_BOOV01000013.1"/>
</dbReference>
<feature type="transmembrane region" description="Helical" evidence="7">
    <location>
        <begin position="460"/>
        <end position="481"/>
    </location>
</feature>
<feature type="transmembrane region" description="Helical" evidence="7">
    <location>
        <begin position="493"/>
        <end position="512"/>
    </location>
</feature>
<feature type="transmembrane region" description="Helical" evidence="7">
    <location>
        <begin position="429"/>
        <end position="448"/>
    </location>
</feature>
<keyword evidence="6 7" id="KW-0472">Membrane</keyword>
<sequence>MADVLPRATPSPQAEQEPTRGAAIRATLRSMPWTGPATLLIAAVIVIPIVIMVRSSFMVTDSSGVTHGFAGLGNYRELFAEPAFAEVALHTLTWVVVVVGASLAISLGLAQFLNKNFAGRRFVRWSLIVPWAAALVMTSTVWRVILEYGNGILNRVLMDLGLIAQPIGWYQDPAYAFTSVIVVGIIVTVPFTTYVILAGLQTIPGEVYEAAKTDGAGAWRTYWGITFPLLRPSLVIATILVVVYVFNSFPVIWVITGGNSGNGTDTTITWAYKIAFRQQLDTGEAAALSVLNVVFLCVVIFFYFSAIAAKDGRRRPLTAAVARLLAPVGEQWTAFTARRGDPRARRRREGQTRGAGVWRAVRPVGMPVIGLLISLFFLAPYVVMFLSTFKTSTELFASPATYLPETWMWSNWADIWTQLDLAAFIKNSLIISVASTALVLLVSVPAAYYSARNRFAGRALFMRLVLVTQVIAPVSVVVGLYQEFVWVGAVNQYWSIILTNAAFNLAFSIWVLSGQFESVPIDIEEAAKLDGLGQLRTMVRIALPLVRPGLVTALIFSFIQVWNEFPVALTLFNNPTEGLQTLPVGIQQFVGLAQTNYQYLFAASLIAIVPVVLLFIVIEKHLVAGLTAGAVK</sequence>
<feature type="transmembrane region" description="Helical" evidence="7">
    <location>
        <begin position="285"/>
        <end position="306"/>
    </location>
</feature>
<keyword evidence="2 7" id="KW-0813">Transport</keyword>
<proteinExistence type="inferred from homology"/>
<dbReference type="PANTHER" id="PTHR32243:SF18">
    <property type="entry name" value="INNER MEMBRANE ABC TRANSPORTER PERMEASE PROTEIN YCJP"/>
    <property type="match status" value="1"/>
</dbReference>
<keyword evidence="4 7" id="KW-0812">Transmembrane</keyword>
<comment type="caution">
    <text evidence="10">The sequence shown here is derived from an EMBL/GenBank/DDBJ whole genome shotgun (WGS) entry which is preliminary data.</text>
</comment>
<keyword evidence="3" id="KW-1003">Cell membrane</keyword>
<dbReference type="InterPro" id="IPR050901">
    <property type="entry name" value="BP-dep_ABC_trans_perm"/>
</dbReference>
<evidence type="ECO:0000256" key="3">
    <source>
        <dbReference type="ARBA" id="ARBA00022475"/>
    </source>
</evidence>
<keyword evidence="10" id="KW-0762">Sugar transport</keyword>
<dbReference type="PANTHER" id="PTHR32243">
    <property type="entry name" value="MALTOSE TRANSPORT SYSTEM PERMEASE-RELATED"/>
    <property type="match status" value="1"/>
</dbReference>
<evidence type="ECO:0000256" key="1">
    <source>
        <dbReference type="ARBA" id="ARBA00004651"/>
    </source>
</evidence>
<comment type="similarity">
    <text evidence="7">Belongs to the binding-protein-dependent transport system permease family.</text>
</comment>
<evidence type="ECO:0000256" key="5">
    <source>
        <dbReference type="ARBA" id="ARBA00022989"/>
    </source>
</evidence>
<accession>A0A7W7D4B7</accession>
<dbReference type="PROSITE" id="PS50928">
    <property type="entry name" value="ABC_TM1"/>
    <property type="match status" value="2"/>
</dbReference>
<feature type="transmembrane region" description="Helical" evidence="7">
    <location>
        <begin position="174"/>
        <end position="197"/>
    </location>
</feature>
<feature type="domain" description="ABC transmembrane type-1" evidence="9">
    <location>
        <begin position="88"/>
        <end position="303"/>
    </location>
</feature>
<feature type="transmembrane region" description="Helical" evidence="7">
    <location>
        <begin position="234"/>
        <end position="255"/>
    </location>
</feature>
<dbReference type="CDD" id="cd06261">
    <property type="entry name" value="TM_PBP2"/>
    <property type="match status" value="2"/>
</dbReference>
<organism evidence="10 11">
    <name type="scientific">Sphaerisporangium siamense</name>
    <dbReference type="NCBI Taxonomy" id="795645"/>
    <lineage>
        <taxon>Bacteria</taxon>
        <taxon>Bacillati</taxon>
        <taxon>Actinomycetota</taxon>
        <taxon>Actinomycetes</taxon>
        <taxon>Streptosporangiales</taxon>
        <taxon>Streptosporangiaceae</taxon>
        <taxon>Sphaerisporangium</taxon>
    </lineage>
</organism>
<dbReference type="GO" id="GO:0055085">
    <property type="term" value="P:transmembrane transport"/>
    <property type="evidence" value="ECO:0007669"/>
    <property type="project" value="InterPro"/>
</dbReference>
<evidence type="ECO:0000256" key="4">
    <source>
        <dbReference type="ARBA" id="ARBA00022692"/>
    </source>
</evidence>
<protein>
    <submittedName>
        <fullName evidence="10">Multiple sugar transport system permease protein</fullName>
    </submittedName>
</protein>